<dbReference type="PATRIC" id="fig|1263868.3.peg.380"/>
<sequence>MWEPAEDVLKLAPSTFIDAPTSVPKFSLNWGMATEPPAVTLMTSDASNSRRSNISGFK</sequence>
<gene>
    <name evidence="1" type="ORF">RESH_00350</name>
</gene>
<comment type="caution">
    <text evidence="1">The sequence shown here is derived from an EMBL/GenBank/DDBJ whole genome shotgun (WGS) entry which is preliminary data.</text>
</comment>
<dbReference type="Proteomes" id="UP000011996">
    <property type="component" value="Unassembled WGS sequence"/>
</dbReference>
<evidence type="ECO:0000313" key="2">
    <source>
        <dbReference type="Proteomes" id="UP000011996"/>
    </source>
</evidence>
<proteinExistence type="predicted"/>
<organism evidence="1 2">
    <name type="scientific">Rhodopirellula europaea SH398</name>
    <dbReference type="NCBI Taxonomy" id="1263868"/>
    <lineage>
        <taxon>Bacteria</taxon>
        <taxon>Pseudomonadati</taxon>
        <taxon>Planctomycetota</taxon>
        <taxon>Planctomycetia</taxon>
        <taxon>Pirellulales</taxon>
        <taxon>Pirellulaceae</taxon>
        <taxon>Rhodopirellula</taxon>
    </lineage>
</organism>
<dbReference type="AlphaFoldDB" id="M5SC52"/>
<dbReference type="EMBL" id="ANOF01000009">
    <property type="protein sequence ID" value="EMI29080.1"/>
    <property type="molecule type" value="Genomic_DNA"/>
</dbReference>
<evidence type="ECO:0000313" key="1">
    <source>
        <dbReference type="EMBL" id="EMI29080.1"/>
    </source>
</evidence>
<accession>M5SC52</accession>
<protein>
    <submittedName>
        <fullName evidence="1">Uncharacterized protein</fullName>
    </submittedName>
</protein>
<name>M5SC52_9BACT</name>
<reference evidence="1 2" key="1">
    <citation type="journal article" date="2013" name="Mar. Genomics">
        <title>Expression of sulfatases in Rhodopirellula baltica and the diversity of sulfatases in the genus Rhodopirellula.</title>
        <authorList>
            <person name="Wegner C.E."/>
            <person name="Richter-Heitmann T."/>
            <person name="Klindworth A."/>
            <person name="Klockow C."/>
            <person name="Richter M."/>
            <person name="Achstetter T."/>
            <person name="Glockner F.O."/>
            <person name="Harder J."/>
        </authorList>
    </citation>
    <scope>NUCLEOTIDE SEQUENCE [LARGE SCALE GENOMIC DNA]</scope>
    <source>
        <strain evidence="1 2">SH398</strain>
    </source>
</reference>